<evidence type="ECO:0000256" key="1">
    <source>
        <dbReference type="ARBA" id="ARBA00022614"/>
    </source>
</evidence>
<dbReference type="Proteomes" id="UP001187192">
    <property type="component" value="Unassembled WGS sequence"/>
</dbReference>
<protein>
    <recommendedName>
        <fullName evidence="5">Disease resistance protein RPS4B/Roq1-like leucine-rich repeats domain-containing protein</fullName>
    </recommendedName>
</protein>
<keyword evidence="7" id="KW-1185">Reference proteome</keyword>
<gene>
    <name evidence="6" type="ORF">TIFTF001_008397</name>
</gene>
<dbReference type="InterPro" id="IPR058546">
    <property type="entry name" value="RPS4B/Roq1-like_LRR"/>
</dbReference>
<dbReference type="SUPFAM" id="SSF52058">
    <property type="entry name" value="L domain-like"/>
    <property type="match status" value="1"/>
</dbReference>
<dbReference type="InterPro" id="IPR050216">
    <property type="entry name" value="LRR_domain-containing"/>
</dbReference>
<dbReference type="EMBL" id="BTGU01000009">
    <property type="protein sequence ID" value="GMN39169.1"/>
    <property type="molecule type" value="Genomic_DNA"/>
</dbReference>
<dbReference type="InterPro" id="IPR003591">
    <property type="entry name" value="Leu-rich_rpt_typical-subtyp"/>
</dbReference>
<keyword evidence="3" id="KW-0611">Plant defense</keyword>
<comment type="caution">
    <text evidence="6">The sequence shown here is derived from an EMBL/GenBank/DDBJ whole genome shotgun (WGS) entry which is preliminary data.</text>
</comment>
<evidence type="ECO:0000313" key="6">
    <source>
        <dbReference type="EMBL" id="GMN39169.1"/>
    </source>
</evidence>
<evidence type="ECO:0000313" key="7">
    <source>
        <dbReference type="Proteomes" id="UP001187192"/>
    </source>
</evidence>
<sequence>MELSSNEAPSRLNSEEEEEEEEEEVPVDSIVEEAPAGKPISREASMETISIEDPEEMISKKATRKLSSIEASRRLTSGDVEASVESISSEASGIDGVQLEQNLEMRRYLENTTTIAMPPQLVVNNLPFFKRETQVIQDIIETVAKILNGEFSSVNKDLVGMDSRVTPRLWRSLFRCCLSPKERSESTTFLQPPESLSGLISLRTLDLSSCNLPDGAIPVDIGCLSSLESLDLSENNFTTLPDSICELSQLRELRLNRCGNLKSLPALPSSIKYVHVHECASLETPSNDDHKKWTSSNGGFSTTICQTSDHTNKQSKLMVQVPISDDYIQSLIQKYFEDDIYQRTECSYLFCQVRIPDWGSNNSSIGSHTTIQLPLHLASDRFWLGFALCFIYVQEGDDKSNHSDHRLVELVCHFVTDKGEIAHPLALPVVLDYNSPIYGACKFIPREWFGRQLDNASRIRVSVSSDIPTVKVKTCSSWVIYEHNVGNLDGNEISKIDVDKVAEECQPMKHVVVLKSSEQADQNSGPLHLVLLPIGEGACSTSESSTNNQSRASELANQLRRRLQFVLARLFKEGYTGVSTFLETFPVRAVYPLFSQQSVPVWEER</sequence>
<feature type="region of interest" description="Disordered" evidence="4">
    <location>
        <begin position="1"/>
        <end position="48"/>
    </location>
</feature>
<proteinExistence type="predicted"/>
<keyword evidence="2" id="KW-0677">Repeat</keyword>
<reference evidence="6" key="1">
    <citation type="submission" date="2023-07" db="EMBL/GenBank/DDBJ databases">
        <title>draft genome sequence of fig (Ficus carica).</title>
        <authorList>
            <person name="Takahashi T."/>
            <person name="Nishimura K."/>
        </authorList>
    </citation>
    <scope>NUCLEOTIDE SEQUENCE</scope>
</reference>
<dbReference type="Gene3D" id="3.80.10.10">
    <property type="entry name" value="Ribonuclease Inhibitor"/>
    <property type="match status" value="1"/>
</dbReference>
<dbReference type="InterPro" id="IPR032675">
    <property type="entry name" value="LRR_dom_sf"/>
</dbReference>
<feature type="compositionally biased region" description="Polar residues" evidence="4">
    <location>
        <begin position="1"/>
        <end position="12"/>
    </location>
</feature>
<dbReference type="PANTHER" id="PTHR48051">
    <property type="match status" value="1"/>
</dbReference>
<dbReference type="PROSITE" id="PS51450">
    <property type="entry name" value="LRR"/>
    <property type="match status" value="1"/>
</dbReference>
<evidence type="ECO:0000259" key="5">
    <source>
        <dbReference type="Pfam" id="PF23286"/>
    </source>
</evidence>
<evidence type="ECO:0000256" key="4">
    <source>
        <dbReference type="SAM" id="MobiDB-lite"/>
    </source>
</evidence>
<dbReference type="PANTHER" id="PTHR48051:SF1">
    <property type="entry name" value="RAS SUPPRESSOR PROTEIN 1"/>
    <property type="match status" value="1"/>
</dbReference>
<feature type="compositionally biased region" description="Acidic residues" evidence="4">
    <location>
        <begin position="15"/>
        <end position="26"/>
    </location>
</feature>
<dbReference type="InterPro" id="IPR001611">
    <property type="entry name" value="Leu-rich_rpt"/>
</dbReference>
<dbReference type="GO" id="GO:0005737">
    <property type="term" value="C:cytoplasm"/>
    <property type="evidence" value="ECO:0007669"/>
    <property type="project" value="TreeGrafter"/>
</dbReference>
<feature type="domain" description="Disease resistance protein RPS4B/Roq1-like leucine-rich repeats" evidence="5">
    <location>
        <begin position="183"/>
        <end position="286"/>
    </location>
</feature>
<dbReference type="AlphaFoldDB" id="A0AA87ZT01"/>
<evidence type="ECO:0000256" key="3">
    <source>
        <dbReference type="ARBA" id="ARBA00022821"/>
    </source>
</evidence>
<evidence type="ECO:0000256" key="2">
    <source>
        <dbReference type="ARBA" id="ARBA00022737"/>
    </source>
</evidence>
<dbReference type="Pfam" id="PF23286">
    <property type="entry name" value="LRR_13"/>
    <property type="match status" value="1"/>
</dbReference>
<organism evidence="6 7">
    <name type="scientific">Ficus carica</name>
    <name type="common">Common fig</name>
    <dbReference type="NCBI Taxonomy" id="3494"/>
    <lineage>
        <taxon>Eukaryota</taxon>
        <taxon>Viridiplantae</taxon>
        <taxon>Streptophyta</taxon>
        <taxon>Embryophyta</taxon>
        <taxon>Tracheophyta</taxon>
        <taxon>Spermatophyta</taxon>
        <taxon>Magnoliopsida</taxon>
        <taxon>eudicotyledons</taxon>
        <taxon>Gunneridae</taxon>
        <taxon>Pentapetalae</taxon>
        <taxon>rosids</taxon>
        <taxon>fabids</taxon>
        <taxon>Rosales</taxon>
        <taxon>Moraceae</taxon>
        <taxon>Ficeae</taxon>
        <taxon>Ficus</taxon>
    </lineage>
</organism>
<name>A0AA87ZT01_FICCA</name>
<keyword evidence="1" id="KW-0433">Leucine-rich repeat</keyword>
<dbReference type="SMART" id="SM00369">
    <property type="entry name" value="LRR_TYP"/>
    <property type="match status" value="2"/>
</dbReference>
<accession>A0AA87ZT01</accession>